<sequence>MNESADFDFYFIWNFLKTFLNTLHSFGTNSSNYGSLVAAVLAAMITALVIFLIKESRIPASRFCGVFYLETITIETAYNPFKDMRTFRTIIMFTDGHFIQGTSERTGEISREGSAEHIGDKRCRGIVNGRIEKNYTRGSVLHLQIVEQGRKRDSSIYLKIPISTFERKGALTGRFYTTAANSSGDVLWQRQSFEDHPSISLLSQSS</sequence>
<dbReference type="Proteomes" id="UP000438983">
    <property type="component" value="Chromosome"/>
</dbReference>
<reference evidence="2 3" key="1">
    <citation type="submission" date="2019-12" db="EMBL/GenBank/DDBJ databases">
        <title>Complete genome sequence of Pseudomonas stutzeri.</title>
        <authorList>
            <person name="Lim S.R."/>
            <person name="Kim J.H."/>
        </authorList>
    </citation>
    <scope>NUCLEOTIDE SEQUENCE [LARGE SCALE GENOMIC DNA]</scope>
    <source>
        <strain evidence="2 3">PM101005</strain>
    </source>
</reference>
<keyword evidence="1" id="KW-0472">Membrane</keyword>
<keyword evidence="1" id="KW-0812">Transmembrane</keyword>
<dbReference type="AlphaFoldDB" id="A0A6I6M0F1"/>
<evidence type="ECO:0000313" key="3">
    <source>
        <dbReference type="Proteomes" id="UP000438983"/>
    </source>
</evidence>
<organism evidence="2 3">
    <name type="scientific">Stutzerimonas stutzeri</name>
    <name type="common">Pseudomonas stutzeri</name>
    <dbReference type="NCBI Taxonomy" id="316"/>
    <lineage>
        <taxon>Bacteria</taxon>
        <taxon>Pseudomonadati</taxon>
        <taxon>Pseudomonadota</taxon>
        <taxon>Gammaproteobacteria</taxon>
        <taxon>Pseudomonadales</taxon>
        <taxon>Pseudomonadaceae</taxon>
        <taxon>Stutzerimonas</taxon>
    </lineage>
</organism>
<evidence type="ECO:0000313" key="2">
    <source>
        <dbReference type="EMBL" id="QGZ32161.1"/>
    </source>
</evidence>
<evidence type="ECO:0000256" key="1">
    <source>
        <dbReference type="SAM" id="Phobius"/>
    </source>
</evidence>
<dbReference type="EMBL" id="CP046902">
    <property type="protein sequence ID" value="QGZ32161.1"/>
    <property type="molecule type" value="Genomic_DNA"/>
</dbReference>
<protein>
    <submittedName>
        <fullName evidence="2">Uncharacterized protein</fullName>
    </submittedName>
</protein>
<gene>
    <name evidence="2" type="ORF">GQA94_19705</name>
</gene>
<accession>A0A6I6M0F1</accession>
<proteinExistence type="predicted"/>
<feature type="transmembrane region" description="Helical" evidence="1">
    <location>
        <begin position="33"/>
        <end position="53"/>
    </location>
</feature>
<keyword evidence="1" id="KW-1133">Transmembrane helix</keyword>
<dbReference type="RefSeq" id="WP_158189593.1">
    <property type="nucleotide sequence ID" value="NZ_CP046902.1"/>
</dbReference>
<name>A0A6I6M0F1_STUST</name>
<dbReference type="OrthoDB" id="6400860at2"/>